<dbReference type="EMBL" id="BOOI01000024">
    <property type="protein sequence ID" value="GIH84477.1"/>
    <property type="molecule type" value="Genomic_DNA"/>
</dbReference>
<reference evidence="2" key="1">
    <citation type="submission" date="2021-01" db="EMBL/GenBank/DDBJ databases">
        <title>Whole genome shotgun sequence of Planobispora rosea NBRC 15558.</title>
        <authorList>
            <person name="Komaki H."/>
            <person name="Tamura T."/>
        </authorList>
    </citation>
    <scope>NUCLEOTIDE SEQUENCE</scope>
    <source>
        <strain evidence="2">NBRC 15558</strain>
    </source>
</reference>
<gene>
    <name evidence="2" type="ORF">Pro02_28850</name>
</gene>
<sequence>MSQPEEDRPLADRRDGPEEYGEPDFAGEFTPSATDPAGQPEDDPDERVYGQDEGYEEPTGV</sequence>
<dbReference type="Proteomes" id="UP000655044">
    <property type="component" value="Unassembled WGS sequence"/>
</dbReference>
<accession>A0A8J3S288</accession>
<keyword evidence="3" id="KW-1185">Reference proteome</keyword>
<evidence type="ECO:0000256" key="1">
    <source>
        <dbReference type="SAM" id="MobiDB-lite"/>
    </source>
</evidence>
<dbReference type="AlphaFoldDB" id="A0A8J3S288"/>
<evidence type="ECO:0000313" key="3">
    <source>
        <dbReference type="Proteomes" id="UP000655044"/>
    </source>
</evidence>
<feature type="compositionally biased region" description="Basic and acidic residues" evidence="1">
    <location>
        <begin position="1"/>
        <end position="17"/>
    </location>
</feature>
<dbReference type="OrthoDB" id="3541893at2"/>
<protein>
    <submittedName>
        <fullName evidence="2">Uncharacterized protein</fullName>
    </submittedName>
</protein>
<organism evidence="2 3">
    <name type="scientific">Planobispora rosea</name>
    <dbReference type="NCBI Taxonomy" id="35762"/>
    <lineage>
        <taxon>Bacteria</taxon>
        <taxon>Bacillati</taxon>
        <taxon>Actinomycetota</taxon>
        <taxon>Actinomycetes</taxon>
        <taxon>Streptosporangiales</taxon>
        <taxon>Streptosporangiaceae</taxon>
        <taxon>Planobispora</taxon>
    </lineage>
</organism>
<dbReference type="RefSeq" id="WP_068922400.1">
    <property type="nucleotide sequence ID" value="NZ_BMQP01000009.1"/>
</dbReference>
<comment type="caution">
    <text evidence="2">The sequence shown here is derived from an EMBL/GenBank/DDBJ whole genome shotgun (WGS) entry which is preliminary data.</text>
</comment>
<proteinExistence type="predicted"/>
<name>A0A8J3S288_PLARO</name>
<feature type="region of interest" description="Disordered" evidence="1">
    <location>
        <begin position="1"/>
        <end position="61"/>
    </location>
</feature>
<evidence type="ECO:0000313" key="2">
    <source>
        <dbReference type="EMBL" id="GIH84477.1"/>
    </source>
</evidence>